<organism evidence="1 2">
    <name type="scientific">Daedalea quercina L-15889</name>
    <dbReference type="NCBI Taxonomy" id="1314783"/>
    <lineage>
        <taxon>Eukaryota</taxon>
        <taxon>Fungi</taxon>
        <taxon>Dikarya</taxon>
        <taxon>Basidiomycota</taxon>
        <taxon>Agaricomycotina</taxon>
        <taxon>Agaricomycetes</taxon>
        <taxon>Polyporales</taxon>
        <taxon>Fomitopsis</taxon>
    </lineage>
</organism>
<dbReference type="EMBL" id="KV429097">
    <property type="protein sequence ID" value="KZT65929.1"/>
    <property type="molecule type" value="Genomic_DNA"/>
</dbReference>
<evidence type="ECO:0000313" key="2">
    <source>
        <dbReference type="Proteomes" id="UP000076727"/>
    </source>
</evidence>
<gene>
    <name evidence="1" type="ORF">DAEQUDRAFT_730838</name>
</gene>
<evidence type="ECO:0000313" key="1">
    <source>
        <dbReference type="EMBL" id="KZT65929.1"/>
    </source>
</evidence>
<proteinExistence type="predicted"/>
<accession>A0A165MNV5</accession>
<sequence length="56" mass="6431">MIQRCSTGSTRDMHWSLRWYGSKAICVCRKCLLNQLSQHFFEILYLSAAAYSGTPT</sequence>
<name>A0A165MNV5_9APHY</name>
<reference evidence="1 2" key="1">
    <citation type="journal article" date="2016" name="Mol. Biol. Evol.">
        <title>Comparative Genomics of Early-Diverging Mushroom-Forming Fungi Provides Insights into the Origins of Lignocellulose Decay Capabilities.</title>
        <authorList>
            <person name="Nagy L.G."/>
            <person name="Riley R."/>
            <person name="Tritt A."/>
            <person name="Adam C."/>
            <person name="Daum C."/>
            <person name="Floudas D."/>
            <person name="Sun H."/>
            <person name="Yadav J.S."/>
            <person name="Pangilinan J."/>
            <person name="Larsson K.H."/>
            <person name="Matsuura K."/>
            <person name="Barry K."/>
            <person name="Labutti K."/>
            <person name="Kuo R."/>
            <person name="Ohm R.A."/>
            <person name="Bhattacharya S.S."/>
            <person name="Shirouzu T."/>
            <person name="Yoshinaga Y."/>
            <person name="Martin F.M."/>
            <person name="Grigoriev I.V."/>
            <person name="Hibbett D.S."/>
        </authorList>
    </citation>
    <scope>NUCLEOTIDE SEQUENCE [LARGE SCALE GENOMIC DNA]</scope>
    <source>
        <strain evidence="1 2">L-15889</strain>
    </source>
</reference>
<dbReference type="OrthoDB" id="412788at2759"/>
<protein>
    <submittedName>
        <fullName evidence="1">Uncharacterized protein</fullName>
    </submittedName>
</protein>
<dbReference type="AlphaFoldDB" id="A0A165MNV5"/>
<keyword evidence="2" id="KW-1185">Reference proteome</keyword>
<dbReference type="Proteomes" id="UP000076727">
    <property type="component" value="Unassembled WGS sequence"/>
</dbReference>